<evidence type="ECO:0000256" key="1">
    <source>
        <dbReference type="SAM" id="SignalP"/>
    </source>
</evidence>
<dbReference type="Pfam" id="PF17366">
    <property type="entry name" value="AGA2"/>
    <property type="match status" value="1"/>
</dbReference>
<dbReference type="HOGENOM" id="CLU_189322_0_0_1"/>
<feature type="signal peptide" evidence="1">
    <location>
        <begin position="1"/>
        <end position="19"/>
    </location>
</feature>
<name>J7R5I3_HUIN7</name>
<organism evidence="2 3">
    <name type="scientific">Huiozyma naganishii (strain ATCC MYA-139 / BCRC 22969 / CBS 8797 / KCTC 17520 / NBRC 10181 / NCYC 3082 / Yp74L-3)</name>
    <name type="common">Yeast</name>
    <name type="synonym">Kazachstania naganishii</name>
    <dbReference type="NCBI Taxonomy" id="1071383"/>
    <lineage>
        <taxon>Eukaryota</taxon>
        <taxon>Fungi</taxon>
        <taxon>Dikarya</taxon>
        <taxon>Ascomycota</taxon>
        <taxon>Saccharomycotina</taxon>
        <taxon>Saccharomycetes</taxon>
        <taxon>Saccharomycetales</taxon>
        <taxon>Saccharomycetaceae</taxon>
        <taxon>Huiozyma</taxon>
    </lineage>
</organism>
<evidence type="ECO:0000313" key="2">
    <source>
        <dbReference type="EMBL" id="CCK70110.1"/>
    </source>
</evidence>
<feature type="chain" id="PRO_5003795928" evidence="1">
    <location>
        <begin position="20"/>
        <end position="89"/>
    </location>
</feature>
<protein>
    <submittedName>
        <fullName evidence="2">Uncharacterized protein</fullName>
    </submittedName>
</protein>
<dbReference type="GO" id="GO:0009277">
    <property type="term" value="C:fungal-type cell wall"/>
    <property type="evidence" value="ECO:0007669"/>
    <property type="project" value="InterPro"/>
</dbReference>
<reference evidence="2 3" key="1">
    <citation type="journal article" date="2011" name="Proc. Natl. Acad. Sci. U.S.A.">
        <title>Evolutionary erosion of yeast sex chromosomes by mating-type switching accidents.</title>
        <authorList>
            <person name="Gordon J.L."/>
            <person name="Armisen D."/>
            <person name="Proux-Wera E."/>
            <person name="Oheigeartaigh S.S."/>
            <person name="Byrne K.P."/>
            <person name="Wolfe K.H."/>
        </authorList>
    </citation>
    <scope>NUCLEOTIDE SEQUENCE [LARGE SCALE GENOMIC DNA]</scope>
    <source>
        <strain evidence="3">ATCC MYA-139 / BCRC 22969 / CBS 8797 / CCRC 22969 / KCTC 17520 / NBRC 10181 / NCYC 3082</strain>
    </source>
</reference>
<proteinExistence type="predicted"/>
<evidence type="ECO:0000313" key="3">
    <source>
        <dbReference type="Proteomes" id="UP000006310"/>
    </source>
</evidence>
<dbReference type="GO" id="GO:0000752">
    <property type="term" value="P:agglutination involved in conjugation with cellular fusion"/>
    <property type="evidence" value="ECO:0007669"/>
    <property type="project" value="InterPro"/>
</dbReference>
<dbReference type="KEGG" id="kng:KNAG_0D03640"/>
<reference evidence="3" key="2">
    <citation type="submission" date="2012-08" db="EMBL/GenBank/DDBJ databases">
        <title>Genome sequence of Kazachstania naganishii.</title>
        <authorList>
            <person name="Gordon J.L."/>
            <person name="Armisen D."/>
            <person name="Proux-Wera E."/>
            <person name="OhEigeartaigh S.S."/>
            <person name="Byrne K.P."/>
            <person name="Wolfe K.H."/>
        </authorList>
    </citation>
    <scope>NUCLEOTIDE SEQUENCE [LARGE SCALE GENOMIC DNA]</scope>
    <source>
        <strain evidence="3">ATCC MYA-139 / BCRC 22969 / CBS 8797 / CCRC 22969 / KCTC 17520 / NBRC 10181 / NCYC 3082</strain>
    </source>
</reference>
<dbReference type="GeneID" id="34525799"/>
<keyword evidence="3" id="KW-1185">Reference proteome</keyword>
<dbReference type="eggNOG" id="ENOG502SCZQ">
    <property type="taxonomic scope" value="Eukaryota"/>
</dbReference>
<dbReference type="EMBL" id="HE978317">
    <property type="protein sequence ID" value="CCK70110.1"/>
    <property type="molecule type" value="Genomic_DNA"/>
</dbReference>
<accession>J7R5I3</accession>
<dbReference type="RefSeq" id="XP_022464356.1">
    <property type="nucleotide sequence ID" value="XM_022607796.1"/>
</dbReference>
<dbReference type="OrthoDB" id="4069335at2759"/>
<keyword evidence="1" id="KW-0732">Signal</keyword>
<dbReference type="GO" id="GO:0050839">
    <property type="term" value="F:cell adhesion molecule binding"/>
    <property type="evidence" value="ECO:0007669"/>
    <property type="project" value="InterPro"/>
</dbReference>
<dbReference type="AlphaFoldDB" id="J7R5I3"/>
<dbReference type="InterPro" id="IPR014404">
    <property type="entry name" value="Aga2"/>
</dbReference>
<sequence>MIFQVVFSLLLIFFKQSLAGPAATTVAPESIPQNYKESTPYSVETDTVFANHKYMIGVYEYYSSIKYVSNCNPDTTTTTAVGTSSVPIF</sequence>
<gene>
    <name evidence="2" type="primary">KNAG0D03640</name>
    <name evidence="2" type="ordered locus">KNAG_0D03640</name>
</gene>
<dbReference type="Proteomes" id="UP000006310">
    <property type="component" value="Chromosome 4"/>
</dbReference>